<dbReference type="Pfam" id="PF00724">
    <property type="entry name" value="Oxidored_FMN"/>
    <property type="match status" value="1"/>
</dbReference>
<comment type="caution">
    <text evidence="2">The sequence shown here is derived from an EMBL/GenBank/DDBJ whole genome shotgun (WGS) entry which is preliminary data.</text>
</comment>
<evidence type="ECO:0000313" key="2">
    <source>
        <dbReference type="EMBL" id="MBD4336998.1"/>
    </source>
</evidence>
<dbReference type="EMBL" id="JAABFR010001066">
    <property type="protein sequence ID" value="MBD4336998.1"/>
    <property type="molecule type" value="Genomic_DNA"/>
</dbReference>
<name>A0A8I0HAU6_XANCI</name>
<evidence type="ECO:0000259" key="1">
    <source>
        <dbReference type="Pfam" id="PF00724"/>
    </source>
</evidence>
<feature type="domain" description="NADH:flavin oxidoreductase/NADH oxidase N-terminal" evidence="1">
    <location>
        <begin position="1"/>
        <end position="78"/>
    </location>
</feature>
<evidence type="ECO:0000313" key="3">
    <source>
        <dbReference type="Proteomes" id="UP000653002"/>
    </source>
</evidence>
<sequence length="79" mass="8679">TPIKIRGMELKHRIVMPAMGTKFSGQASYVTPTHINYHVERVKGGSALNIVEVCSVHTPSAPRGFLSISEDEYIPGLKE</sequence>
<gene>
    <name evidence="2" type="ORF">GUH15_13200</name>
</gene>
<dbReference type="InterPro" id="IPR001155">
    <property type="entry name" value="OxRdtase_FMN_N"/>
</dbReference>
<reference evidence="2" key="1">
    <citation type="submission" date="2020-01" db="EMBL/GenBank/DDBJ databases">
        <authorList>
            <person name="Richard D."/>
        </authorList>
    </citation>
    <scope>NUCLEOTIDE SEQUENCE</scope>
    <source>
        <strain evidence="2">JP541</strain>
    </source>
</reference>
<feature type="non-terminal residue" evidence="2">
    <location>
        <position position="79"/>
    </location>
</feature>
<dbReference type="Proteomes" id="UP000653002">
    <property type="component" value="Unassembled WGS sequence"/>
</dbReference>
<accession>A0A8I0HAU6</accession>
<feature type="non-terminal residue" evidence="2">
    <location>
        <position position="1"/>
    </location>
</feature>
<proteinExistence type="predicted"/>
<dbReference type="GO" id="GO:0016491">
    <property type="term" value="F:oxidoreductase activity"/>
    <property type="evidence" value="ECO:0007669"/>
    <property type="project" value="InterPro"/>
</dbReference>
<dbReference type="GO" id="GO:0010181">
    <property type="term" value="F:FMN binding"/>
    <property type="evidence" value="ECO:0007669"/>
    <property type="project" value="InterPro"/>
</dbReference>
<dbReference type="AlphaFoldDB" id="A0A8I0HAU6"/>
<organism evidence="2 3">
    <name type="scientific">Xanthomonas citri pv. citri</name>
    <dbReference type="NCBI Taxonomy" id="611301"/>
    <lineage>
        <taxon>Bacteria</taxon>
        <taxon>Pseudomonadati</taxon>
        <taxon>Pseudomonadota</taxon>
        <taxon>Gammaproteobacteria</taxon>
        <taxon>Lysobacterales</taxon>
        <taxon>Lysobacteraceae</taxon>
        <taxon>Xanthomonas</taxon>
    </lineage>
</organism>
<protein>
    <submittedName>
        <fullName evidence="2">NADH oxidase</fullName>
    </submittedName>
</protein>
<dbReference type="SUPFAM" id="SSF51395">
    <property type="entry name" value="FMN-linked oxidoreductases"/>
    <property type="match status" value="1"/>
</dbReference>
<dbReference type="Gene3D" id="3.20.20.70">
    <property type="entry name" value="Aldolase class I"/>
    <property type="match status" value="1"/>
</dbReference>
<dbReference type="InterPro" id="IPR013785">
    <property type="entry name" value="Aldolase_TIM"/>
</dbReference>